<feature type="region of interest" description="Disordered" evidence="1">
    <location>
        <begin position="398"/>
        <end position="429"/>
    </location>
</feature>
<evidence type="ECO:0000313" key="3">
    <source>
        <dbReference type="Proteomes" id="UP000419144"/>
    </source>
</evidence>
<gene>
    <name evidence="2" type="ORF">LtaPh_0101200</name>
</gene>
<protein>
    <submittedName>
        <fullName evidence="2">Uncharacterized protein</fullName>
    </submittedName>
</protein>
<proteinExistence type="predicted"/>
<comment type="caution">
    <text evidence="2">The sequence shown here is derived from an EMBL/GenBank/DDBJ whole genome shotgun (WGS) entry which is preliminary data.</text>
</comment>
<dbReference type="VEuPathDB" id="TriTrypDB:LtaPh_0101200"/>
<feature type="compositionally biased region" description="Low complexity" evidence="1">
    <location>
        <begin position="189"/>
        <end position="198"/>
    </location>
</feature>
<dbReference type="Proteomes" id="UP000419144">
    <property type="component" value="Unassembled WGS sequence"/>
</dbReference>
<feature type="compositionally biased region" description="Low complexity" evidence="1">
    <location>
        <begin position="537"/>
        <end position="558"/>
    </location>
</feature>
<dbReference type="AlphaFoldDB" id="A0A640K8B6"/>
<feature type="compositionally biased region" description="Pro residues" evidence="1">
    <location>
        <begin position="559"/>
        <end position="570"/>
    </location>
</feature>
<dbReference type="EMBL" id="BLBS01000001">
    <property type="protein sequence ID" value="GET85365.1"/>
    <property type="molecule type" value="Genomic_DNA"/>
</dbReference>
<feature type="compositionally biased region" description="Basic and acidic residues" evidence="1">
    <location>
        <begin position="163"/>
        <end position="178"/>
    </location>
</feature>
<accession>A0A640K8B6</accession>
<feature type="region of interest" description="Disordered" evidence="1">
    <location>
        <begin position="79"/>
        <end position="99"/>
    </location>
</feature>
<dbReference type="OrthoDB" id="273915at2759"/>
<sequence length="666" mass="70882">MYFDPGRSSLPQRENRYTAQGDADGHAPPFSTTTLLPLRHRNCARDISATLTASVVEYRQPQWMTPLGKPLWALSSAPNPTAAATGVERRSGGSRSGAPHAYGISSKCPAAFAAARTLSYRGGGSASAARSTETTHHSFPNVVQEPFASVHMEASSISAAEPPQRDHKSMGRHLRGERAGGATAIAGWPSGSSPSPRSTTNDRQSHRGCGVVQVRPGCTTSTERARYRNHVTRKLIDLYDEVAELYDCRENMRSQVTQAMRTDPRYCKERHGEVRLTCEPTPQQQSAVQSVEDALEVLHYAVHELVATYLTPEEKRYIGIDTHLFQTNTEKASTYQYAPPPPKPQSSSRSASRRAREKISVAASSSPLPSTDHCEVRGAQKEGDEAALEREAHVYTVAAAPTPAASTRTASLDTSAPPPPPLPQQQPLTTATANNGIRKVGDSWVPEFSAASLSAGVSLLALPVKLAQQSATEFFPLEVQPEQATSSPRPLHPSPVHVAAPAKHESDSGTVAELKPVSFSHTKGAEMDEGTPERVLASVTSASTSSSACPTGPGSGSRPHPPTRPQPPLATAPLVKVPVRCPDGQVPTKKMSPEISPGVKSVQAQVQAPALTAANPTQLPSHLPDRTASATSCNNASAANASERPTQAALSRFKRLLIDSDSDSSL</sequence>
<feature type="compositionally biased region" description="Basic and acidic residues" evidence="1">
    <location>
        <begin position="372"/>
        <end position="385"/>
    </location>
</feature>
<feature type="region of interest" description="Disordered" evidence="1">
    <location>
        <begin position="122"/>
        <end position="141"/>
    </location>
</feature>
<evidence type="ECO:0000313" key="2">
    <source>
        <dbReference type="EMBL" id="GET85365.1"/>
    </source>
</evidence>
<name>A0A640K8B6_LEITA</name>
<feature type="compositionally biased region" description="Low complexity" evidence="1">
    <location>
        <begin position="398"/>
        <end position="411"/>
    </location>
</feature>
<evidence type="ECO:0000256" key="1">
    <source>
        <dbReference type="SAM" id="MobiDB-lite"/>
    </source>
</evidence>
<feature type="region of interest" description="Disordered" evidence="1">
    <location>
        <begin position="154"/>
        <end position="209"/>
    </location>
</feature>
<feature type="region of interest" description="Disordered" evidence="1">
    <location>
        <begin position="333"/>
        <end position="385"/>
    </location>
</feature>
<keyword evidence="3" id="KW-1185">Reference proteome</keyword>
<organism evidence="2 3">
    <name type="scientific">Leishmania tarentolae</name>
    <name type="common">Sauroleishmania tarentolae</name>
    <dbReference type="NCBI Taxonomy" id="5689"/>
    <lineage>
        <taxon>Eukaryota</taxon>
        <taxon>Discoba</taxon>
        <taxon>Euglenozoa</taxon>
        <taxon>Kinetoplastea</taxon>
        <taxon>Metakinetoplastina</taxon>
        <taxon>Trypanosomatida</taxon>
        <taxon>Trypanosomatidae</taxon>
        <taxon>Leishmaniinae</taxon>
        <taxon>Leishmania</taxon>
        <taxon>lizard Leishmania</taxon>
    </lineage>
</organism>
<reference evidence="2" key="1">
    <citation type="submission" date="2019-11" db="EMBL/GenBank/DDBJ databases">
        <title>Leishmania tarentolae CDS.</title>
        <authorList>
            <person name="Goto Y."/>
            <person name="Yamagishi J."/>
        </authorList>
    </citation>
    <scope>NUCLEOTIDE SEQUENCE [LARGE SCALE GENOMIC DNA]</scope>
    <source>
        <strain evidence="2">Parrot Tar II</strain>
    </source>
</reference>
<feature type="region of interest" description="Disordered" evidence="1">
    <location>
        <begin position="479"/>
        <end position="647"/>
    </location>
</feature>
<feature type="compositionally biased region" description="Low complexity" evidence="1">
    <location>
        <begin position="627"/>
        <end position="642"/>
    </location>
</feature>